<name>A0A0P6Y8G0_9CHLR</name>
<dbReference type="AlphaFoldDB" id="A0A0P6Y8G0"/>
<feature type="compositionally biased region" description="Pro residues" evidence="1">
    <location>
        <begin position="64"/>
        <end position="77"/>
    </location>
</feature>
<dbReference type="Proteomes" id="UP000050501">
    <property type="component" value="Unassembled WGS sequence"/>
</dbReference>
<evidence type="ECO:0000313" key="4">
    <source>
        <dbReference type="Proteomes" id="UP000050501"/>
    </source>
</evidence>
<evidence type="ECO:0000256" key="1">
    <source>
        <dbReference type="SAM" id="MobiDB-lite"/>
    </source>
</evidence>
<dbReference type="EMBL" id="LGCM01000058">
    <property type="protein sequence ID" value="KPL77982.1"/>
    <property type="molecule type" value="Genomic_DNA"/>
</dbReference>
<sequence length="368" mass="38667">MRLPCRGPRPGQISGKIHAMMRTLPPAASWTVRLALTAVLCLSALAACSPAPTPTAPAATETPAQPPTPEPTVTPTPLPAKAVLITAGADAQTAQQAAEMLSAAAASAGLLSETREQVQPAEIGPEWKAVIFLSAPQNLAELTAAAPQTQFLAVTGQDTQAAGNLSVVRVRPEFQAFVAGYLSVITAADWRSAALLPNDGPLGTRLEEAYKNGGAYFCGICNSVYGPIMRFPAAISLPSSSDAVAWQVAVDELNKNYIYLYYVSAEAARDARILPYLASQNIILIGAQTPPAEVMPRWAATLQFDILTPLQEALPQVLAGQGGQALNAGLRLVDTQSGLISPARLGMAEKVIQELSEGWIEPFTPPLQ</sequence>
<comment type="caution">
    <text evidence="3">The sequence shown here is derived from an EMBL/GenBank/DDBJ whole genome shotgun (WGS) entry which is preliminary data.</text>
</comment>
<organism evidence="3 4">
    <name type="scientific">Levilinea saccharolytica</name>
    <dbReference type="NCBI Taxonomy" id="229921"/>
    <lineage>
        <taxon>Bacteria</taxon>
        <taxon>Bacillati</taxon>
        <taxon>Chloroflexota</taxon>
        <taxon>Anaerolineae</taxon>
        <taxon>Anaerolineales</taxon>
        <taxon>Anaerolineaceae</taxon>
        <taxon>Levilinea</taxon>
    </lineage>
</organism>
<accession>A0A0P6Y8G0</accession>
<keyword evidence="4" id="KW-1185">Reference proteome</keyword>
<dbReference type="STRING" id="229921.ADN01_15555"/>
<evidence type="ECO:0000313" key="3">
    <source>
        <dbReference type="EMBL" id="KPL77982.1"/>
    </source>
</evidence>
<keyword evidence="2" id="KW-0732">Signal</keyword>
<reference evidence="3 4" key="1">
    <citation type="submission" date="2015-07" db="EMBL/GenBank/DDBJ databases">
        <title>Genome sequence of Levilinea saccharolytica DSM 16555.</title>
        <authorList>
            <person name="Hemp J."/>
            <person name="Ward L.M."/>
            <person name="Pace L.A."/>
            <person name="Fischer W.W."/>
        </authorList>
    </citation>
    <scope>NUCLEOTIDE SEQUENCE [LARGE SCALE GENOMIC DNA]</scope>
    <source>
        <strain evidence="3 4">KIBI-1</strain>
    </source>
</reference>
<feature type="signal peptide" evidence="2">
    <location>
        <begin position="1"/>
        <end position="46"/>
    </location>
</feature>
<feature type="compositionally biased region" description="Low complexity" evidence="1">
    <location>
        <begin position="52"/>
        <end position="63"/>
    </location>
</feature>
<proteinExistence type="predicted"/>
<gene>
    <name evidence="3" type="ORF">ADN01_15555</name>
</gene>
<dbReference type="PATRIC" id="fig|229921.5.peg.1288"/>
<feature type="region of interest" description="Disordered" evidence="1">
    <location>
        <begin position="52"/>
        <end position="77"/>
    </location>
</feature>
<feature type="chain" id="PRO_5006133415" evidence="2">
    <location>
        <begin position="47"/>
        <end position="368"/>
    </location>
</feature>
<evidence type="ECO:0000256" key="2">
    <source>
        <dbReference type="SAM" id="SignalP"/>
    </source>
</evidence>
<protein>
    <submittedName>
        <fullName evidence="3">Uncharacterized protein</fullName>
    </submittedName>
</protein>